<dbReference type="InterPro" id="IPR001077">
    <property type="entry name" value="COMT_C"/>
</dbReference>
<dbReference type="Pfam" id="PF00891">
    <property type="entry name" value="Methyltransf_2"/>
    <property type="match status" value="1"/>
</dbReference>
<keyword evidence="2" id="KW-0808">Transferase</keyword>
<accession>A0ABW0YZ75</accession>
<keyword evidence="1 6" id="KW-0489">Methyltransferase</keyword>
<dbReference type="CDD" id="cd02440">
    <property type="entry name" value="AdoMet_MTases"/>
    <property type="match status" value="1"/>
</dbReference>
<gene>
    <name evidence="6" type="ORF">ACFP1Z_11560</name>
</gene>
<dbReference type="Proteomes" id="UP001596083">
    <property type="component" value="Unassembled WGS sequence"/>
</dbReference>
<proteinExistence type="predicted"/>
<dbReference type="Gene3D" id="3.40.50.150">
    <property type="entry name" value="Vaccinia Virus protein VP39"/>
    <property type="match status" value="1"/>
</dbReference>
<evidence type="ECO:0000259" key="4">
    <source>
        <dbReference type="Pfam" id="PF00891"/>
    </source>
</evidence>
<dbReference type="GO" id="GO:0008168">
    <property type="term" value="F:methyltransferase activity"/>
    <property type="evidence" value="ECO:0007669"/>
    <property type="project" value="UniProtKB-KW"/>
</dbReference>
<dbReference type="InterPro" id="IPR012967">
    <property type="entry name" value="COMT_dimerisation"/>
</dbReference>
<evidence type="ECO:0000256" key="3">
    <source>
        <dbReference type="ARBA" id="ARBA00022691"/>
    </source>
</evidence>
<evidence type="ECO:0000259" key="5">
    <source>
        <dbReference type="Pfam" id="PF08100"/>
    </source>
</evidence>
<dbReference type="SUPFAM" id="SSF53335">
    <property type="entry name" value="S-adenosyl-L-methionine-dependent methyltransferases"/>
    <property type="match status" value="1"/>
</dbReference>
<reference evidence="7" key="1">
    <citation type="journal article" date="2019" name="Int. J. Syst. Evol. Microbiol.">
        <title>The Global Catalogue of Microorganisms (GCM) 10K type strain sequencing project: providing services to taxonomists for standard genome sequencing and annotation.</title>
        <authorList>
            <consortium name="The Broad Institute Genomics Platform"/>
            <consortium name="The Broad Institute Genome Sequencing Center for Infectious Disease"/>
            <person name="Wu L."/>
            <person name="Ma J."/>
        </authorList>
    </citation>
    <scope>NUCLEOTIDE SEQUENCE [LARGE SCALE GENOMIC DNA]</scope>
    <source>
        <strain evidence="7">CGMCC 4.7304</strain>
    </source>
</reference>
<keyword evidence="7" id="KW-1185">Reference proteome</keyword>
<dbReference type="InterPro" id="IPR036390">
    <property type="entry name" value="WH_DNA-bd_sf"/>
</dbReference>
<dbReference type="RefSeq" id="WP_390315986.1">
    <property type="nucleotide sequence ID" value="NZ_JBHSPB010000006.1"/>
</dbReference>
<dbReference type="PROSITE" id="PS51683">
    <property type="entry name" value="SAM_OMT_II"/>
    <property type="match status" value="1"/>
</dbReference>
<dbReference type="SUPFAM" id="SSF46785">
    <property type="entry name" value="Winged helix' DNA-binding domain"/>
    <property type="match status" value="1"/>
</dbReference>
<dbReference type="EMBL" id="JBHSPB010000006">
    <property type="protein sequence ID" value="MFC5720802.1"/>
    <property type="molecule type" value="Genomic_DNA"/>
</dbReference>
<evidence type="ECO:0000313" key="7">
    <source>
        <dbReference type="Proteomes" id="UP001596083"/>
    </source>
</evidence>
<dbReference type="PANTHER" id="PTHR43712">
    <property type="entry name" value="PUTATIVE (AFU_ORTHOLOGUE AFUA_4G14580)-RELATED"/>
    <property type="match status" value="1"/>
</dbReference>
<dbReference type="PIRSF" id="PIRSF005739">
    <property type="entry name" value="O-mtase"/>
    <property type="match status" value="1"/>
</dbReference>
<dbReference type="Gene3D" id="1.10.10.10">
    <property type="entry name" value="Winged helix-like DNA-binding domain superfamily/Winged helix DNA-binding domain"/>
    <property type="match status" value="1"/>
</dbReference>
<evidence type="ECO:0000313" key="6">
    <source>
        <dbReference type="EMBL" id="MFC5720802.1"/>
    </source>
</evidence>
<dbReference type="InterPro" id="IPR036388">
    <property type="entry name" value="WH-like_DNA-bd_sf"/>
</dbReference>
<comment type="caution">
    <text evidence="6">The sequence shown here is derived from an EMBL/GenBank/DDBJ whole genome shotgun (WGS) entry which is preliminary data.</text>
</comment>
<evidence type="ECO:0000256" key="1">
    <source>
        <dbReference type="ARBA" id="ARBA00022603"/>
    </source>
</evidence>
<dbReference type="InterPro" id="IPR029063">
    <property type="entry name" value="SAM-dependent_MTases_sf"/>
</dbReference>
<sequence length="346" mass="37679">MTTDTPHSSEQPYDAVLHMIVGCWVSQLVRTAATLDLAERLDKEPLGHEELARATGCSPDSTFRFLRTCASFGLVRHTDDGRFAATERLRVLRGDAPDSLKSYALTVTADWQWRALTHATDAVREGTSPIAEVLGSTIFERFREHPEEGALFSAAMADLSRPVIEQAVPHIDASGAGVAVDIGGADGTFVRALLRANPHLRGVLLDLPHSMEGARARAEEQGLAERLQAVPGDFFRHIPGGDLFLLKFILHDWSDEQCVEILRRAREAMNPGARVVVVDMVLGDIRPGDPAALMDFAMLVLLPGGRERSLAEFDALFAAAGLTRARVTPLQAPYAVIEAVRSQESD</sequence>
<feature type="domain" description="O-methyltransferase dimerisation" evidence="5">
    <location>
        <begin position="18"/>
        <end position="87"/>
    </location>
</feature>
<dbReference type="InterPro" id="IPR016461">
    <property type="entry name" value="COMT-like"/>
</dbReference>
<protein>
    <submittedName>
        <fullName evidence="6">Methyltransferase</fullName>
    </submittedName>
</protein>
<name>A0ABW0YZ75_9ACTN</name>
<dbReference type="PANTHER" id="PTHR43712:SF2">
    <property type="entry name" value="O-METHYLTRANSFERASE CICE"/>
    <property type="match status" value="1"/>
</dbReference>
<evidence type="ECO:0000256" key="2">
    <source>
        <dbReference type="ARBA" id="ARBA00022679"/>
    </source>
</evidence>
<organism evidence="6 7">
    <name type="scientific">Streptomyces gamaensis</name>
    <dbReference type="NCBI Taxonomy" id="1763542"/>
    <lineage>
        <taxon>Bacteria</taxon>
        <taxon>Bacillati</taxon>
        <taxon>Actinomycetota</taxon>
        <taxon>Actinomycetes</taxon>
        <taxon>Kitasatosporales</taxon>
        <taxon>Streptomycetaceae</taxon>
        <taxon>Streptomyces</taxon>
    </lineage>
</organism>
<dbReference type="GO" id="GO:0032259">
    <property type="term" value="P:methylation"/>
    <property type="evidence" value="ECO:0007669"/>
    <property type="project" value="UniProtKB-KW"/>
</dbReference>
<dbReference type="Pfam" id="PF08100">
    <property type="entry name" value="Dimerisation"/>
    <property type="match status" value="1"/>
</dbReference>
<feature type="domain" description="O-methyltransferase C-terminal" evidence="4">
    <location>
        <begin position="118"/>
        <end position="322"/>
    </location>
</feature>
<keyword evidence="3" id="KW-0949">S-adenosyl-L-methionine</keyword>